<dbReference type="Proteomes" id="UP000677228">
    <property type="component" value="Unassembled WGS sequence"/>
</dbReference>
<dbReference type="Gene3D" id="3.20.20.80">
    <property type="entry name" value="Glycosidases"/>
    <property type="match status" value="1"/>
</dbReference>
<dbReference type="GO" id="GO:0009253">
    <property type="term" value="P:peptidoglycan catabolic process"/>
    <property type="evidence" value="ECO:0007669"/>
    <property type="project" value="InterPro"/>
</dbReference>
<dbReference type="FunFam" id="3.20.20.80:FF:000101">
    <property type="entry name" value="Lysozyme, putative"/>
    <property type="match status" value="1"/>
</dbReference>
<dbReference type="PANTHER" id="PTHR23208:SF36">
    <property type="entry name" value="LYSOZYME-RELATED"/>
    <property type="match status" value="1"/>
</dbReference>
<evidence type="ECO:0000313" key="9">
    <source>
        <dbReference type="Proteomes" id="UP000663829"/>
    </source>
</evidence>
<keyword evidence="3" id="KW-0378">Hydrolase</keyword>
<dbReference type="EMBL" id="CAJOBC010021671">
    <property type="protein sequence ID" value="CAF4052143.1"/>
    <property type="molecule type" value="Genomic_DNA"/>
</dbReference>
<dbReference type="GO" id="GO:0003796">
    <property type="term" value="F:lysozyme activity"/>
    <property type="evidence" value="ECO:0007669"/>
    <property type="project" value="InterPro"/>
</dbReference>
<proteinExistence type="inferred from homology"/>
<evidence type="ECO:0000256" key="1">
    <source>
        <dbReference type="ARBA" id="ARBA00010646"/>
    </source>
</evidence>
<evidence type="ECO:0000256" key="4">
    <source>
        <dbReference type="SAM" id="SignalP"/>
    </source>
</evidence>
<dbReference type="GO" id="GO:0007165">
    <property type="term" value="P:signal transduction"/>
    <property type="evidence" value="ECO:0007669"/>
    <property type="project" value="TreeGrafter"/>
</dbReference>
<evidence type="ECO:0008006" key="10">
    <source>
        <dbReference type="Google" id="ProtNLM"/>
    </source>
</evidence>
<evidence type="ECO:0000313" key="7">
    <source>
        <dbReference type="EMBL" id="CAF3704576.1"/>
    </source>
</evidence>
<comment type="caution">
    <text evidence="6">The sequence shown here is derived from an EMBL/GenBank/DDBJ whole genome shotgun (WGS) entry which is preliminary data.</text>
</comment>
<dbReference type="EMBL" id="CAJOBA010004155">
    <property type="protein sequence ID" value="CAF3704576.1"/>
    <property type="molecule type" value="Genomic_DNA"/>
</dbReference>
<evidence type="ECO:0000256" key="2">
    <source>
        <dbReference type="ARBA" id="ARBA00022729"/>
    </source>
</evidence>
<protein>
    <recommendedName>
        <fullName evidence="10">Lysozyme</fullName>
    </recommendedName>
</protein>
<dbReference type="Pfam" id="PF01183">
    <property type="entry name" value="Glyco_hydro_25"/>
    <property type="match status" value="1"/>
</dbReference>
<dbReference type="OrthoDB" id="2251794at2759"/>
<evidence type="ECO:0000313" key="8">
    <source>
        <dbReference type="EMBL" id="CAF4052143.1"/>
    </source>
</evidence>
<dbReference type="SUPFAM" id="SSF51445">
    <property type="entry name" value="(Trans)glycosidases"/>
    <property type="match status" value="1"/>
</dbReference>
<organism evidence="6 9">
    <name type="scientific">Didymodactylos carnosus</name>
    <dbReference type="NCBI Taxonomy" id="1234261"/>
    <lineage>
        <taxon>Eukaryota</taxon>
        <taxon>Metazoa</taxon>
        <taxon>Spiralia</taxon>
        <taxon>Gnathifera</taxon>
        <taxon>Rotifera</taxon>
        <taxon>Eurotatoria</taxon>
        <taxon>Bdelloidea</taxon>
        <taxon>Philodinida</taxon>
        <taxon>Philodinidae</taxon>
        <taxon>Didymodactylos</taxon>
    </lineage>
</organism>
<dbReference type="Proteomes" id="UP000663829">
    <property type="component" value="Unassembled WGS sequence"/>
</dbReference>
<dbReference type="PROSITE" id="PS51904">
    <property type="entry name" value="GLYCOSYL_HYDROL_F25_2"/>
    <property type="match status" value="1"/>
</dbReference>
<dbReference type="InterPro" id="IPR002053">
    <property type="entry name" value="Glyco_hydro_25"/>
</dbReference>
<keyword evidence="9" id="KW-1185">Reference proteome</keyword>
<dbReference type="AlphaFoldDB" id="A0A815B981"/>
<dbReference type="Proteomes" id="UP000682733">
    <property type="component" value="Unassembled WGS sequence"/>
</dbReference>
<accession>A0A815B981</accession>
<dbReference type="GO" id="GO:0016998">
    <property type="term" value="P:cell wall macromolecule catabolic process"/>
    <property type="evidence" value="ECO:0007669"/>
    <property type="project" value="InterPro"/>
</dbReference>
<dbReference type="EMBL" id="CAJNOK010004154">
    <property type="protein sequence ID" value="CAF0927709.1"/>
    <property type="molecule type" value="Genomic_DNA"/>
</dbReference>
<dbReference type="PANTHER" id="PTHR23208">
    <property type="entry name" value="LYSOZYME PROTEIN"/>
    <property type="match status" value="1"/>
</dbReference>
<evidence type="ECO:0000256" key="3">
    <source>
        <dbReference type="ARBA" id="ARBA00022801"/>
    </source>
</evidence>
<keyword evidence="2 4" id="KW-0732">Signal</keyword>
<dbReference type="InterPro" id="IPR017853">
    <property type="entry name" value="GH"/>
</dbReference>
<evidence type="ECO:0000313" key="5">
    <source>
        <dbReference type="EMBL" id="CAF0927709.1"/>
    </source>
</evidence>
<feature type="chain" id="PRO_5036411316" description="Lysozyme" evidence="4">
    <location>
        <begin position="22"/>
        <end position="214"/>
    </location>
</feature>
<comment type="similarity">
    <text evidence="1">Belongs to the glycosyl hydrolase 25 family.</text>
</comment>
<dbReference type="CDD" id="cd06416">
    <property type="entry name" value="GH25_Lys1-like"/>
    <property type="match status" value="1"/>
</dbReference>
<feature type="signal peptide" evidence="4">
    <location>
        <begin position="1"/>
        <end position="21"/>
    </location>
</feature>
<sequence length="214" mass="23715">MTGKMIGLICFLTVSITTILATKGIDVSQSVTQAQFECLKNAGYEFVITRVHQSTGKVDPNGARTIKNAKAAGFRYVDGYIFPCFSCGNPAKQVSDTIDNLNSNGAEYGMIWLDIESGANWSSIAQDNIDFIQQMIDELKRLKVNFGIYAQKSQWTHITGNTVVFGDPPLWYPHYDNVESFSGFQAFGGWTKPAIKQYQGDVSECGVGIDRNFY</sequence>
<name>A0A815B981_9BILA</name>
<gene>
    <name evidence="6" type="ORF">GPM918_LOCUS26914</name>
    <name evidence="5" type="ORF">OVA965_LOCUS10976</name>
    <name evidence="8" type="ORF">SRO942_LOCUS27148</name>
    <name evidence="7" type="ORF">TMI583_LOCUS10970</name>
</gene>
<dbReference type="Proteomes" id="UP000681722">
    <property type="component" value="Unassembled WGS sequence"/>
</dbReference>
<dbReference type="InterPro" id="IPR051595">
    <property type="entry name" value="GH25_Enzymes"/>
</dbReference>
<evidence type="ECO:0000313" key="6">
    <source>
        <dbReference type="EMBL" id="CAF1267545.1"/>
    </source>
</evidence>
<reference evidence="6" key="1">
    <citation type="submission" date="2021-02" db="EMBL/GenBank/DDBJ databases">
        <authorList>
            <person name="Nowell W R."/>
        </authorList>
    </citation>
    <scope>NUCLEOTIDE SEQUENCE</scope>
</reference>
<dbReference type="EMBL" id="CAJNOQ010011053">
    <property type="protein sequence ID" value="CAF1267545.1"/>
    <property type="molecule type" value="Genomic_DNA"/>
</dbReference>